<dbReference type="EMBL" id="AWUE01014746">
    <property type="protein sequence ID" value="OMP01528.1"/>
    <property type="molecule type" value="Genomic_DNA"/>
</dbReference>
<reference evidence="2" key="1">
    <citation type="submission" date="2013-09" db="EMBL/GenBank/DDBJ databases">
        <title>Corchorus olitorius genome sequencing.</title>
        <authorList>
            <person name="Alam M."/>
            <person name="Haque M.S."/>
            <person name="Islam M.S."/>
            <person name="Emdad E.M."/>
            <person name="Islam M.M."/>
            <person name="Ahmed B."/>
            <person name="Halim A."/>
            <person name="Hossen Q.M.M."/>
            <person name="Hossain M.Z."/>
            <person name="Ahmed R."/>
            <person name="Khan M.M."/>
            <person name="Islam R."/>
            <person name="Rashid M.M."/>
            <person name="Khan S.A."/>
            <person name="Rahman M.S."/>
            <person name="Alam M."/>
            <person name="Yahiya A.S."/>
            <person name="Khan M.S."/>
            <person name="Azam M.S."/>
            <person name="Haque T."/>
            <person name="Lashkar M.Z.H."/>
            <person name="Akhand A.I."/>
            <person name="Morshed G."/>
            <person name="Roy S."/>
            <person name="Uddin K.S."/>
            <person name="Rabeya T."/>
            <person name="Hossain A.S."/>
            <person name="Chowdhury A."/>
            <person name="Snigdha A.R."/>
            <person name="Mortoza M.S."/>
            <person name="Matin S.A."/>
            <person name="Hoque S.M.E."/>
            <person name="Islam M.K."/>
            <person name="Roy D.K."/>
            <person name="Haider R."/>
            <person name="Moosa M.M."/>
            <person name="Elias S.M."/>
            <person name="Hasan A.M."/>
            <person name="Jahan S."/>
            <person name="Shafiuddin M."/>
            <person name="Mahmood N."/>
            <person name="Shommy N.S."/>
        </authorList>
    </citation>
    <scope>NUCLEOTIDE SEQUENCE [LARGE SCALE GENOMIC DNA]</scope>
    <source>
        <strain evidence="2">cv. O-4</strain>
    </source>
</reference>
<name>A0A1R3K3H2_9ROSI</name>
<dbReference type="AlphaFoldDB" id="A0A1R3K3H2"/>
<evidence type="ECO:0000313" key="1">
    <source>
        <dbReference type="EMBL" id="OMP01528.1"/>
    </source>
</evidence>
<proteinExistence type="predicted"/>
<dbReference type="Proteomes" id="UP000187203">
    <property type="component" value="Unassembled WGS sequence"/>
</dbReference>
<comment type="caution">
    <text evidence="1">The sequence shown here is derived from an EMBL/GenBank/DDBJ whole genome shotgun (WGS) entry which is preliminary data.</text>
</comment>
<organism evidence="1 2">
    <name type="scientific">Corchorus olitorius</name>
    <dbReference type="NCBI Taxonomy" id="93759"/>
    <lineage>
        <taxon>Eukaryota</taxon>
        <taxon>Viridiplantae</taxon>
        <taxon>Streptophyta</taxon>
        <taxon>Embryophyta</taxon>
        <taxon>Tracheophyta</taxon>
        <taxon>Spermatophyta</taxon>
        <taxon>Magnoliopsida</taxon>
        <taxon>eudicotyledons</taxon>
        <taxon>Gunneridae</taxon>
        <taxon>Pentapetalae</taxon>
        <taxon>rosids</taxon>
        <taxon>malvids</taxon>
        <taxon>Malvales</taxon>
        <taxon>Malvaceae</taxon>
        <taxon>Grewioideae</taxon>
        <taxon>Apeibeae</taxon>
        <taxon>Corchorus</taxon>
    </lineage>
</organism>
<sequence length="123" mass="14409">MDKGKKELKEVYQKMKTVKKSEKLKAIEEEIDTDLKKAVAKTFNWENLSQNPVYVGLHEKFINMNWMRIVHVNEKQKNESVVKEFYTGIQTDNTEMIYIFTSVKTTSQKEEYGCYLVSGMEPG</sequence>
<accession>A0A1R3K3H2</accession>
<evidence type="ECO:0000313" key="2">
    <source>
        <dbReference type="Proteomes" id="UP000187203"/>
    </source>
</evidence>
<gene>
    <name evidence="1" type="ORF">COLO4_11801</name>
</gene>
<protein>
    <submittedName>
        <fullName evidence="1">Uncharacterized protein</fullName>
    </submittedName>
</protein>
<keyword evidence="2" id="KW-1185">Reference proteome</keyword>